<keyword evidence="1" id="KW-0472">Membrane</keyword>
<sequence>MLSVFPSLLFLAPFSAFLIRVALALVLLYAVNKHWLRAETKFKIFGVIELVAAISIGAGALTQVGSSVSALIVIAWLARSEIRPISFIATLLSLVLCVSLILTGAGPFAFDLPL</sequence>
<dbReference type="EMBL" id="MFLD01000038">
    <property type="protein sequence ID" value="OGG58694.1"/>
    <property type="molecule type" value="Genomic_DNA"/>
</dbReference>
<keyword evidence="1" id="KW-1133">Transmembrane helix</keyword>
<gene>
    <name evidence="2" type="ORF">A3C86_00785</name>
</gene>
<evidence type="ECO:0000313" key="2">
    <source>
        <dbReference type="EMBL" id="OGG58694.1"/>
    </source>
</evidence>
<accession>A0A1F6DB98</accession>
<proteinExistence type="predicted"/>
<feature type="transmembrane region" description="Helical" evidence="1">
    <location>
        <begin position="48"/>
        <end position="78"/>
    </location>
</feature>
<dbReference type="Proteomes" id="UP000178042">
    <property type="component" value="Unassembled WGS sequence"/>
</dbReference>
<comment type="caution">
    <text evidence="2">The sequence shown here is derived from an EMBL/GenBank/DDBJ whole genome shotgun (WGS) entry which is preliminary data.</text>
</comment>
<name>A0A1F6DB98_9BACT</name>
<dbReference type="AlphaFoldDB" id="A0A1F6DB98"/>
<organism evidence="2 3">
    <name type="scientific">Candidatus Kaiserbacteria bacterium RIFCSPHIGHO2_02_FULL_49_16</name>
    <dbReference type="NCBI Taxonomy" id="1798490"/>
    <lineage>
        <taxon>Bacteria</taxon>
        <taxon>Candidatus Kaiseribacteriota</taxon>
    </lineage>
</organism>
<evidence type="ECO:0000313" key="3">
    <source>
        <dbReference type="Proteomes" id="UP000178042"/>
    </source>
</evidence>
<feature type="transmembrane region" description="Helical" evidence="1">
    <location>
        <begin position="85"/>
        <end position="110"/>
    </location>
</feature>
<protein>
    <submittedName>
        <fullName evidence="2">Uncharacterized protein</fullName>
    </submittedName>
</protein>
<reference evidence="2 3" key="1">
    <citation type="journal article" date="2016" name="Nat. Commun.">
        <title>Thousands of microbial genomes shed light on interconnected biogeochemical processes in an aquifer system.</title>
        <authorList>
            <person name="Anantharaman K."/>
            <person name="Brown C.T."/>
            <person name="Hug L.A."/>
            <person name="Sharon I."/>
            <person name="Castelle C.J."/>
            <person name="Probst A.J."/>
            <person name="Thomas B.C."/>
            <person name="Singh A."/>
            <person name="Wilkins M.J."/>
            <person name="Karaoz U."/>
            <person name="Brodie E.L."/>
            <person name="Williams K.H."/>
            <person name="Hubbard S.S."/>
            <person name="Banfield J.F."/>
        </authorList>
    </citation>
    <scope>NUCLEOTIDE SEQUENCE [LARGE SCALE GENOMIC DNA]</scope>
</reference>
<keyword evidence="1" id="KW-0812">Transmembrane</keyword>
<evidence type="ECO:0000256" key="1">
    <source>
        <dbReference type="SAM" id="Phobius"/>
    </source>
</evidence>